<evidence type="ECO:0000259" key="13">
    <source>
        <dbReference type="PROSITE" id="PS51393"/>
    </source>
</evidence>
<evidence type="ECO:0000256" key="3">
    <source>
        <dbReference type="ARBA" id="ARBA00005189"/>
    </source>
</evidence>
<dbReference type="Pfam" id="PF01477">
    <property type="entry name" value="PLAT"/>
    <property type="match status" value="1"/>
</dbReference>
<evidence type="ECO:0000256" key="5">
    <source>
        <dbReference type="ARBA" id="ARBA00022723"/>
    </source>
</evidence>
<keyword evidence="5 11" id="KW-0479">Metal-binding</keyword>
<evidence type="ECO:0000313" key="15">
    <source>
        <dbReference type="Proteomes" id="UP001159427"/>
    </source>
</evidence>
<comment type="pathway">
    <text evidence="3">Lipid metabolism.</text>
</comment>
<name>A0ABN8M705_9CNID</name>
<dbReference type="PANTHER" id="PTHR11771">
    <property type="entry name" value="LIPOXYGENASE"/>
    <property type="match status" value="1"/>
</dbReference>
<organism evidence="14 15">
    <name type="scientific">Porites evermanni</name>
    <dbReference type="NCBI Taxonomy" id="104178"/>
    <lineage>
        <taxon>Eukaryota</taxon>
        <taxon>Metazoa</taxon>
        <taxon>Cnidaria</taxon>
        <taxon>Anthozoa</taxon>
        <taxon>Hexacorallia</taxon>
        <taxon>Scleractinia</taxon>
        <taxon>Fungiina</taxon>
        <taxon>Poritidae</taxon>
        <taxon>Porites</taxon>
    </lineage>
</organism>
<dbReference type="InterPro" id="IPR036226">
    <property type="entry name" value="LipOase_C_sf"/>
</dbReference>
<dbReference type="InterPro" id="IPR000907">
    <property type="entry name" value="LipOase"/>
</dbReference>
<evidence type="ECO:0000313" key="14">
    <source>
        <dbReference type="EMBL" id="CAH3023567.1"/>
    </source>
</evidence>
<dbReference type="PROSITE" id="PS00711">
    <property type="entry name" value="LIPOXYGENASE_1"/>
    <property type="match status" value="1"/>
</dbReference>
<dbReference type="InterPro" id="IPR020834">
    <property type="entry name" value="LipOase_CS"/>
</dbReference>
<dbReference type="InterPro" id="IPR036392">
    <property type="entry name" value="PLAT/LH2_dom_sf"/>
</dbReference>
<feature type="domain" description="PLAT" evidence="12">
    <location>
        <begin position="368"/>
        <end position="486"/>
    </location>
</feature>
<dbReference type="SMART" id="SM00308">
    <property type="entry name" value="LH2"/>
    <property type="match status" value="1"/>
</dbReference>
<dbReference type="Gene3D" id="1.20.245.10">
    <property type="entry name" value="Lipoxygenase-1, Domain 5"/>
    <property type="match status" value="1"/>
</dbReference>
<evidence type="ECO:0000256" key="7">
    <source>
        <dbReference type="ARBA" id="ARBA00023002"/>
    </source>
</evidence>
<proteinExistence type="inferred from homology"/>
<dbReference type="InterPro" id="IPR013819">
    <property type="entry name" value="LipOase_C"/>
</dbReference>
<evidence type="ECO:0000256" key="9">
    <source>
        <dbReference type="ARBA" id="ARBA00023098"/>
    </source>
</evidence>
<dbReference type="PRINTS" id="PR00467">
    <property type="entry name" value="MAMLPOXGNASE"/>
</dbReference>
<accession>A0ABN8M705</accession>
<keyword evidence="4" id="KW-0963">Cytoplasm</keyword>
<sequence>MSWNIGYEVYKGIMGEELFKKKIEEFEKPLPSPGLFDSARIAFETKKLQMIFGLKPIIKGQRGTHPGGVGSEGIATIVSDPKFPACEFFTPGHLYPVCLRHSTSQSIDDAEIDIFGGALRFAASEDEESPLDLVLGTGEMTPLWSTKAVMEAVKGRVSGDLKTYLLLSPDHLKANMDGLRQKPDSFYHLRYHSQVIFDFKAFDGVKRYARFRLIAADGSQETGLLSEEVQWHPWDNQRLPTDTMPLDYLKLEYKERINKGPIEYKLQVQLHEAKPDDSHLILHIGRRWDESSHPWLDVADLKMTTLLSPKATERLKYIYYHLPPSIDLLPAQSADDPNVILHVRQSVYAWSQKLRSTRSNKKVPDHMASYLIWVETGSQSGASTDASITACLIGTKGKTDMINLDNWGNDFERGDVNEYSVEAMDVGEVLMIHLHNSGGGWWYKNPDWFVNRISVISSSQQNPFEFPCYRWVLSDLVVFEGKAILPFQDQPEVVKNQRKLELQQRQESYKWGTFAGWEGLPRHLEAAQHSEIPRDSQFSQEARNSIDDDKRKAVIDLGLAHLSTVFECWDNFDDFQKIVSCFYGGGEKLVEGDRWMTDSVYGSMFLNGCNPNVVERCEKLPSHFPVTDEQVKGALDSGLSLEQEMKEGHVYIVDYKVLEGIDAPSGEGETIYTAHPLGLFYVKRSGDLVPIAIQLFQQPSDTNPIWTPGDSKYDWLLAKMWLRYADFKVQQANTHGLQTHMVMEPFAVAAWRQLPSVHPVFKILFPHLRTVMAINNFIRHNLGNKQDVMQLLRKGYKSFKFSMLSLPEVLSKKGVDDATKLPKYFYRDDALRLWKAILAFIQEVIVIHYKTDNDVVKDTELQAWLQDTQENGFPLGEGGIEGDHELPKNLATIDQLVHVLTCIVFTCSCQHAAVNFGLMDVAGFIPNTPHLMRRPPPTKKNEASLESIMKTLPNKSQAAHQIAFLYVTTKFAEDERFLGDSTHSLLTGDEAEAAICRFQASLQKISDSIKARNESLELPYINLLPERIPDSIAI</sequence>
<feature type="domain" description="Lipoxygenase" evidence="13">
    <location>
        <begin position="484"/>
        <end position="1034"/>
    </location>
</feature>
<keyword evidence="6 11" id="KW-0223">Dioxygenase</keyword>
<evidence type="ECO:0000256" key="1">
    <source>
        <dbReference type="ARBA" id="ARBA00001962"/>
    </source>
</evidence>
<evidence type="ECO:0000256" key="11">
    <source>
        <dbReference type="RuleBase" id="RU003974"/>
    </source>
</evidence>
<dbReference type="PROSITE" id="PS00081">
    <property type="entry name" value="LIPOXYGENASE_2"/>
    <property type="match status" value="1"/>
</dbReference>
<evidence type="ECO:0000256" key="10">
    <source>
        <dbReference type="PROSITE-ProRule" id="PRU00152"/>
    </source>
</evidence>
<dbReference type="Pfam" id="PF00305">
    <property type="entry name" value="Lipoxygenase"/>
    <property type="match status" value="1"/>
</dbReference>
<evidence type="ECO:0000256" key="8">
    <source>
        <dbReference type="ARBA" id="ARBA00023004"/>
    </source>
</evidence>
<comment type="caution">
    <text evidence="10">Lacks conserved residue(s) required for the propagation of feature annotation.</text>
</comment>
<keyword evidence="8 11" id="KW-0408">Iron</keyword>
<dbReference type="InterPro" id="IPR001885">
    <property type="entry name" value="LipOase_mml"/>
</dbReference>
<evidence type="ECO:0000259" key="12">
    <source>
        <dbReference type="PROSITE" id="PS50095"/>
    </source>
</evidence>
<protein>
    <submittedName>
        <fullName evidence="14">Uncharacterized protein</fullName>
    </submittedName>
</protein>
<reference evidence="14 15" key="1">
    <citation type="submission" date="2022-05" db="EMBL/GenBank/DDBJ databases">
        <authorList>
            <consortium name="Genoscope - CEA"/>
            <person name="William W."/>
        </authorList>
    </citation>
    <scope>NUCLEOTIDE SEQUENCE [LARGE SCALE GENOMIC DNA]</scope>
</reference>
<dbReference type="EMBL" id="CALNXI010000266">
    <property type="protein sequence ID" value="CAH3023567.1"/>
    <property type="molecule type" value="Genomic_DNA"/>
</dbReference>
<gene>
    <name evidence="14" type="ORF">PEVE_00019727</name>
</gene>
<evidence type="ECO:0000256" key="2">
    <source>
        <dbReference type="ARBA" id="ARBA00004496"/>
    </source>
</evidence>
<dbReference type="InterPro" id="IPR020835">
    <property type="entry name" value="Catalase_sf"/>
</dbReference>
<keyword evidence="7 11" id="KW-0560">Oxidoreductase</keyword>
<comment type="cofactor">
    <cofactor evidence="1 11">
        <name>Fe cation</name>
        <dbReference type="ChEBI" id="CHEBI:24875"/>
    </cofactor>
</comment>
<dbReference type="Gene3D" id="2.40.180.10">
    <property type="entry name" value="Catalase core domain"/>
    <property type="match status" value="1"/>
</dbReference>
<comment type="similarity">
    <text evidence="11">Belongs to the lipoxygenase family.</text>
</comment>
<keyword evidence="15" id="KW-1185">Reference proteome</keyword>
<dbReference type="InterPro" id="IPR001024">
    <property type="entry name" value="PLAT/LH2_dom"/>
</dbReference>
<dbReference type="SUPFAM" id="SSF56634">
    <property type="entry name" value="Heme-dependent catalase-like"/>
    <property type="match status" value="1"/>
</dbReference>
<dbReference type="PROSITE" id="PS50095">
    <property type="entry name" value="PLAT"/>
    <property type="match status" value="1"/>
</dbReference>
<evidence type="ECO:0000256" key="6">
    <source>
        <dbReference type="ARBA" id="ARBA00022964"/>
    </source>
</evidence>
<dbReference type="PRINTS" id="PR00087">
    <property type="entry name" value="LIPOXYGENASE"/>
</dbReference>
<dbReference type="Proteomes" id="UP001159427">
    <property type="component" value="Unassembled WGS sequence"/>
</dbReference>
<dbReference type="SUPFAM" id="SSF48484">
    <property type="entry name" value="Lipoxigenase"/>
    <property type="match status" value="1"/>
</dbReference>
<dbReference type="Gene3D" id="3.10.450.60">
    <property type="match status" value="1"/>
</dbReference>
<keyword evidence="9" id="KW-0443">Lipid metabolism</keyword>
<comment type="subcellular location">
    <subcellularLocation>
        <location evidence="2">Cytoplasm</location>
    </subcellularLocation>
</comment>
<dbReference type="PROSITE" id="PS51393">
    <property type="entry name" value="LIPOXYGENASE_3"/>
    <property type="match status" value="1"/>
</dbReference>
<comment type="caution">
    <text evidence="14">The sequence shown here is derived from an EMBL/GenBank/DDBJ whole genome shotgun (WGS) entry which is preliminary data.</text>
</comment>
<dbReference type="SUPFAM" id="SSF49723">
    <property type="entry name" value="Lipase/lipooxygenase domain (PLAT/LH2 domain)"/>
    <property type="match status" value="1"/>
</dbReference>
<dbReference type="InterPro" id="IPR020833">
    <property type="entry name" value="LipOase_Fe_BS"/>
</dbReference>
<evidence type="ECO:0000256" key="4">
    <source>
        <dbReference type="ARBA" id="ARBA00022490"/>
    </source>
</evidence>